<dbReference type="RefSeq" id="WP_048569880.1">
    <property type="nucleotide sequence ID" value="NZ_LFVU01000007.1"/>
</dbReference>
<dbReference type="PATRIC" id="fig|1121307.3.peg.2"/>
<dbReference type="Proteomes" id="UP000036756">
    <property type="component" value="Unassembled WGS sequence"/>
</dbReference>
<name>A0A0J8D9C3_CLOCY</name>
<protein>
    <submittedName>
        <fullName evidence="1">Uncharacterized protein</fullName>
    </submittedName>
</protein>
<gene>
    <name evidence="1" type="ORF">CLCY_10c00020</name>
</gene>
<dbReference type="AlphaFoldDB" id="A0A0J8D9C3"/>
<accession>A0A0J8D9C3</accession>
<evidence type="ECO:0000313" key="2">
    <source>
        <dbReference type="Proteomes" id="UP000036756"/>
    </source>
</evidence>
<keyword evidence="2" id="KW-1185">Reference proteome</keyword>
<proteinExistence type="predicted"/>
<sequence length="91" mass="10748">MENKAVLQTSELLSRGIRKSKLKKGSKEEVLESLIEEARSAIVQLQNIRKYYEFVTDRELVEYAIYREKAEEERISYLLKKIKELANKDII</sequence>
<dbReference type="EMBL" id="LFVU01000007">
    <property type="protein sequence ID" value="KMT22457.1"/>
    <property type="molecule type" value="Genomic_DNA"/>
</dbReference>
<dbReference type="STRING" id="1121307.CLCY_10c00020"/>
<organism evidence="1 2">
    <name type="scientific">Clostridium cylindrosporum DSM 605</name>
    <dbReference type="NCBI Taxonomy" id="1121307"/>
    <lineage>
        <taxon>Bacteria</taxon>
        <taxon>Bacillati</taxon>
        <taxon>Bacillota</taxon>
        <taxon>Clostridia</taxon>
        <taxon>Eubacteriales</taxon>
        <taxon>Clostridiaceae</taxon>
        <taxon>Clostridium</taxon>
    </lineage>
</organism>
<reference evidence="1 2" key="1">
    <citation type="submission" date="2015-06" db="EMBL/GenBank/DDBJ databases">
        <title>Draft genome sequence of the purine-degrading Clostridium cylindrosporum HC-1 (DSM 605).</title>
        <authorList>
            <person name="Poehlein A."/>
            <person name="Schiel-Bengelsdorf B."/>
            <person name="Bengelsdorf F."/>
            <person name="Daniel R."/>
            <person name="Duerre P."/>
        </authorList>
    </citation>
    <scope>NUCLEOTIDE SEQUENCE [LARGE SCALE GENOMIC DNA]</scope>
    <source>
        <strain evidence="1 2">DSM 605</strain>
    </source>
</reference>
<comment type="caution">
    <text evidence="1">The sequence shown here is derived from an EMBL/GenBank/DDBJ whole genome shotgun (WGS) entry which is preliminary data.</text>
</comment>
<evidence type="ECO:0000313" key="1">
    <source>
        <dbReference type="EMBL" id="KMT22457.1"/>
    </source>
</evidence>